<protein>
    <submittedName>
        <fullName evidence="2">Uncharacterized protein</fullName>
    </submittedName>
</protein>
<name>A0ABD3EI64_9LAMI</name>
<comment type="caution">
    <text evidence="2">The sequence shown here is derived from an EMBL/GenBank/DDBJ whole genome shotgun (WGS) entry which is preliminary data.</text>
</comment>
<evidence type="ECO:0000313" key="3">
    <source>
        <dbReference type="Proteomes" id="UP001632038"/>
    </source>
</evidence>
<keyword evidence="3" id="KW-1185">Reference proteome</keyword>
<accession>A0ABD3EI64</accession>
<dbReference type="AlphaFoldDB" id="A0ABD3EI64"/>
<dbReference type="EMBL" id="JAVIJP010000005">
    <property type="protein sequence ID" value="KAL3653990.1"/>
    <property type="molecule type" value="Genomic_DNA"/>
</dbReference>
<sequence>MTAAGINNEGEMKMLKAKVAVIINKSLEKHSKLFGGEIDLLKSKAATIDKRLKKHPELLSGEVRILKAMAAIVDEKLKKRQKLLSGKPDTTVDQGPNKPVDQGPNKLGYVSSLSSLRAAIKKRKLESFDEDLAANWGYKEHELMKSDIDFVDFEQKRARAEKRRRLKSAASLGIGGSATLLNLETPGLWDV</sequence>
<reference evidence="3" key="1">
    <citation type="journal article" date="2024" name="IScience">
        <title>Strigolactones Initiate the Formation of Haustorium-like Structures in Castilleja.</title>
        <authorList>
            <person name="Buerger M."/>
            <person name="Peterson D."/>
            <person name="Chory J."/>
        </authorList>
    </citation>
    <scope>NUCLEOTIDE SEQUENCE [LARGE SCALE GENOMIC DNA]</scope>
</reference>
<proteinExistence type="predicted"/>
<feature type="region of interest" description="Disordered" evidence="1">
    <location>
        <begin position="83"/>
        <end position="106"/>
    </location>
</feature>
<dbReference type="Proteomes" id="UP001632038">
    <property type="component" value="Unassembled WGS sequence"/>
</dbReference>
<evidence type="ECO:0000313" key="2">
    <source>
        <dbReference type="EMBL" id="KAL3653990.1"/>
    </source>
</evidence>
<gene>
    <name evidence="2" type="ORF">CASFOL_003671</name>
</gene>
<organism evidence="2 3">
    <name type="scientific">Castilleja foliolosa</name>
    <dbReference type="NCBI Taxonomy" id="1961234"/>
    <lineage>
        <taxon>Eukaryota</taxon>
        <taxon>Viridiplantae</taxon>
        <taxon>Streptophyta</taxon>
        <taxon>Embryophyta</taxon>
        <taxon>Tracheophyta</taxon>
        <taxon>Spermatophyta</taxon>
        <taxon>Magnoliopsida</taxon>
        <taxon>eudicotyledons</taxon>
        <taxon>Gunneridae</taxon>
        <taxon>Pentapetalae</taxon>
        <taxon>asterids</taxon>
        <taxon>lamiids</taxon>
        <taxon>Lamiales</taxon>
        <taxon>Orobanchaceae</taxon>
        <taxon>Pedicularideae</taxon>
        <taxon>Castillejinae</taxon>
        <taxon>Castilleja</taxon>
    </lineage>
</organism>
<evidence type="ECO:0000256" key="1">
    <source>
        <dbReference type="SAM" id="MobiDB-lite"/>
    </source>
</evidence>